<gene>
    <name evidence="1" type="ORF">F383_07607</name>
</gene>
<dbReference type="EMBL" id="KN404773">
    <property type="protein sequence ID" value="KHG15863.1"/>
    <property type="molecule type" value="Genomic_DNA"/>
</dbReference>
<evidence type="ECO:0000313" key="1">
    <source>
        <dbReference type="EMBL" id="KHG15863.1"/>
    </source>
</evidence>
<dbReference type="Proteomes" id="UP000032142">
    <property type="component" value="Unassembled WGS sequence"/>
</dbReference>
<proteinExistence type="predicted"/>
<sequence>MSTSTKQYEKKTEYALIHGLTNMHHLSTR</sequence>
<organism evidence="1 2">
    <name type="scientific">Gossypium arboreum</name>
    <name type="common">Tree cotton</name>
    <name type="synonym">Gossypium nanking</name>
    <dbReference type="NCBI Taxonomy" id="29729"/>
    <lineage>
        <taxon>Eukaryota</taxon>
        <taxon>Viridiplantae</taxon>
        <taxon>Streptophyta</taxon>
        <taxon>Embryophyta</taxon>
        <taxon>Tracheophyta</taxon>
        <taxon>Spermatophyta</taxon>
        <taxon>Magnoliopsida</taxon>
        <taxon>eudicotyledons</taxon>
        <taxon>Gunneridae</taxon>
        <taxon>Pentapetalae</taxon>
        <taxon>rosids</taxon>
        <taxon>malvids</taxon>
        <taxon>Malvales</taxon>
        <taxon>Malvaceae</taxon>
        <taxon>Malvoideae</taxon>
        <taxon>Gossypium</taxon>
    </lineage>
</organism>
<evidence type="ECO:0000313" key="2">
    <source>
        <dbReference type="Proteomes" id="UP000032142"/>
    </source>
</evidence>
<protein>
    <submittedName>
        <fullName evidence="1">Uncharacterized protein</fullName>
    </submittedName>
</protein>
<reference evidence="2" key="1">
    <citation type="submission" date="2014-09" db="EMBL/GenBank/DDBJ databases">
        <authorList>
            <person name="Mudge J."/>
            <person name="Ramaraj T."/>
            <person name="Lindquist I.E."/>
            <person name="Bharti A.K."/>
            <person name="Sundararajan A."/>
            <person name="Cameron C.T."/>
            <person name="Woodward J.E."/>
            <person name="May G.D."/>
            <person name="Brubaker C."/>
            <person name="Broadhvest J."/>
            <person name="Wilkins T.A."/>
        </authorList>
    </citation>
    <scope>NUCLEOTIDE SEQUENCE</scope>
    <source>
        <strain evidence="2">cv. AKA8401</strain>
    </source>
</reference>
<dbReference type="AlphaFoldDB" id="A0A0B0NMV9"/>
<keyword evidence="2" id="KW-1185">Reference proteome</keyword>
<accession>A0A0B0NMV9</accession>
<name>A0A0B0NMV9_GOSAR</name>